<proteinExistence type="predicted"/>
<sequence length="657" mass="77776">MERYQFRATDDEKLFESSSRIQEIINNLDNQENNFNFLDAIEANNILELLENIDSNNQKYGQIVKKIKTKITGLLRSITNNDIQNAMIYFFKNESEIGQKFAQNYENKQIDRYTSTEFSTAFLQLFSQYHLERKFSGSDFEKMVIENEMKLYSFLKVERFIKIYREELRRLFLRDFKNVELAFANEVNGKEIYLLRLIVAREDLSEMIDEYLLSEKPNINYLSIIEDGINDSNLRINANQRRKATTRKSELEEEFIENGNGTVITHELEIGISLKSTPQKENENLWLIDTSYVADHHTKKDLFNFILGINKLYTANWIIALCSFPKKEIGILENLVGNREINNYQDGMEFIVKNRQMNLIFKLLDEFFSSKKFSNFEEIITYFFEEYAEENFGIDWLHLFLGNESIPVNARTYALSNAEEKIRREWNHYVENKEVDQELFGYTQTPEYPKLKSLLSDKYIYCEEKGTKIVNLLFGSAWLGMVNIDDGNLINEDNFERLINQNNNIKLEMFYPQVRDEIEFLLENEVISEDSEGYLYFSGKQLRKMLIFKLLYEQEVINYHAGIQRMEMHTWENQFKPLIKELMTEDIVFSESTLLSKPESDYLKYMMTDYFKNSRGLRNIYSHGGDIGESIEDYYTYVIVIMILIIKINEELIAASN</sequence>
<evidence type="ECO:0000313" key="1">
    <source>
        <dbReference type="EMBL" id="RRG18660.1"/>
    </source>
</evidence>
<dbReference type="AlphaFoldDB" id="A0A3P2RIU1"/>
<evidence type="ECO:0000313" key="2">
    <source>
        <dbReference type="Proteomes" id="UP000275836"/>
    </source>
</evidence>
<protein>
    <submittedName>
        <fullName evidence="1">Uncharacterized protein</fullName>
    </submittedName>
</protein>
<accession>A0A3P2RIU1</accession>
<comment type="caution">
    <text evidence="1">The sequence shown here is derived from an EMBL/GenBank/DDBJ whole genome shotgun (WGS) entry which is preliminary data.</text>
</comment>
<dbReference type="EMBL" id="RHGY01000001">
    <property type="protein sequence ID" value="RRG18660.1"/>
    <property type="molecule type" value="Genomic_DNA"/>
</dbReference>
<dbReference type="RefSeq" id="WP_124942603.1">
    <property type="nucleotide sequence ID" value="NZ_RHGY01000001.1"/>
</dbReference>
<name>A0A3P2RIU1_WEIVI</name>
<dbReference type="OrthoDB" id="2846443at2"/>
<organism evidence="1 2">
    <name type="scientific">Weissella viridescens</name>
    <name type="common">Lactobacillus viridescens</name>
    <dbReference type="NCBI Taxonomy" id="1629"/>
    <lineage>
        <taxon>Bacteria</taxon>
        <taxon>Bacillati</taxon>
        <taxon>Bacillota</taxon>
        <taxon>Bacilli</taxon>
        <taxon>Lactobacillales</taxon>
        <taxon>Lactobacillaceae</taxon>
        <taxon>Weissella</taxon>
    </lineage>
</organism>
<dbReference type="Proteomes" id="UP000275836">
    <property type="component" value="Unassembled WGS sequence"/>
</dbReference>
<reference evidence="1 2" key="1">
    <citation type="submission" date="2018-10" db="EMBL/GenBank/DDBJ databases">
        <title>Draft genome sequence of Weissella viridescens UCO-SMC3.</title>
        <authorList>
            <person name="Garcia-Cancino A."/>
            <person name="Espinoza-Monje M."/>
            <person name="Albarracin L."/>
            <person name="Garcia-Castillo V."/>
            <person name="Campos-Martin J."/>
            <person name="Nakano Y."/>
            <person name="Guitierrez-Zamorano C."/>
            <person name="Ikeda-Ohtsubo W."/>
            <person name="Morita H."/>
            <person name="Kitazawa H."/>
            <person name="Villena J."/>
        </authorList>
    </citation>
    <scope>NUCLEOTIDE SEQUENCE [LARGE SCALE GENOMIC DNA]</scope>
    <source>
        <strain evidence="1 2">UCO-SMC3</strain>
    </source>
</reference>
<gene>
    <name evidence="1" type="ORF">D3P96_01350</name>
</gene>